<protein>
    <submittedName>
        <fullName evidence="1">Uncharacterized protein</fullName>
    </submittedName>
</protein>
<name>A0ACC2C7T0_DIPCM</name>
<evidence type="ECO:0000313" key="1">
    <source>
        <dbReference type="EMBL" id="KAJ7538124.1"/>
    </source>
</evidence>
<reference evidence="2" key="1">
    <citation type="journal article" date="2024" name="Proc. Natl. Acad. Sci. U.S.A.">
        <title>Extraordinary preservation of gene collinearity over three hundred million years revealed in homosporous lycophytes.</title>
        <authorList>
            <person name="Li C."/>
            <person name="Wickell D."/>
            <person name="Kuo L.Y."/>
            <person name="Chen X."/>
            <person name="Nie B."/>
            <person name="Liao X."/>
            <person name="Peng D."/>
            <person name="Ji J."/>
            <person name="Jenkins J."/>
            <person name="Williams M."/>
            <person name="Shu S."/>
            <person name="Plott C."/>
            <person name="Barry K."/>
            <person name="Rajasekar S."/>
            <person name="Grimwood J."/>
            <person name="Han X."/>
            <person name="Sun S."/>
            <person name="Hou Z."/>
            <person name="He W."/>
            <person name="Dai G."/>
            <person name="Sun C."/>
            <person name="Schmutz J."/>
            <person name="Leebens-Mack J.H."/>
            <person name="Li F.W."/>
            <person name="Wang L."/>
        </authorList>
    </citation>
    <scope>NUCLEOTIDE SEQUENCE [LARGE SCALE GENOMIC DNA]</scope>
    <source>
        <strain evidence="2">cv. PW_Plant_1</strain>
    </source>
</reference>
<gene>
    <name evidence="1" type="ORF">O6H91_11G035200</name>
</gene>
<comment type="caution">
    <text evidence="1">The sequence shown here is derived from an EMBL/GenBank/DDBJ whole genome shotgun (WGS) entry which is preliminary data.</text>
</comment>
<dbReference type="EMBL" id="CM055102">
    <property type="protein sequence ID" value="KAJ7538124.1"/>
    <property type="molecule type" value="Genomic_DNA"/>
</dbReference>
<accession>A0ACC2C7T0</accession>
<dbReference type="Proteomes" id="UP001162992">
    <property type="component" value="Chromosome 11"/>
</dbReference>
<proteinExistence type="predicted"/>
<sequence>MVRLRGLLCLQCSVTPWHGKMLSHIPKNYSHFKHIKFKMILETEELTFRESINTSCKRAQLGFIADAELLECTFFLKISERRNYTSKKTYAGSPNFKHREKNEVLSIDKHSTPHMFISALAAESRGLVPRSVVAWNSNISKYVKDGQDKKAVQMFWQMQVERINSDKITFVRVLKACIRLRLLEEGRRIHAQIIQYGLDSDVYVDSCLVDLYGKCLSIEDACNVLNRMQSLDMVVCSGIITGYVKCGQAKKALNLFHQMLREGAKLDSFIFVGVLKACASIRAVEEGRRVHALFIHKMRGKPGIIVENCLIDMFGKCESLEDSCSIFNKMPGHDLISWNAMIATYVKCENENKAVVLFQQMLLEGLEPDSVTFVSVLTACTRMQELEEGRRIHAHAIEKGYESDMFVQNCLLDMYAKCGSIEDACRVFNSSFKLDLVSWNAMILGYVKCGKAVEALELYRCMKWEKYEPDSITYVGIITACADARALQDGRRVHEQISNSGVKLNVFIGNCLIDMYSKCGSIVDAKSVFEGMETHDLVSWNTMLMAYVNAEHEDKALELFAQMQHSEVQPNSVTFMSLLNACASIAALEEGRFVHCLVIRNGCHSDAIVGHCLVNMYSKCGSIEDACRVFNSLPMHDVISWSAIIGGYAMNGLAKEALQKFDQMCRAKVDMDITTLVCVLSACSHAGFLDEGCYLFDSLSAIYGILPTADHFCCLVDLLGRRGRLVEAEKMIKTLVCQPDLSLWRALLGACRVHGNVEMAERIAKKVIELDPENASAYVLLSNIYAAAGKWSDKTNIQEMRMKERHAYKETGHRANMDRC</sequence>
<evidence type="ECO:0000313" key="2">
    <source>
        <dbReference type="Proteomes" id="UP001162992"/>
    </source>
</evidence>
<organism evidence="1 2">
    <name type="scientific">Diphasiastrum complanatum</name>
    <name type="common">Issler's clubmoss</name>
    <name type="synonym">Lycopodium complanatum</name>
    <dbReference type="NCBI Taxonomy" id="34168"/>
    <lineage>
        <taxon>Eukaryota</taxon>
        <taxon>Viridiplantae</taxon>
        <taxon>Streptophyta</taxon>
        <taxon>Embryophyta</taxon>
        <taxon>Tracheophyta</taxon>
        <taxon>Lycopodiopsida</taxon>
        <taxon>Lycopodiales</taxon>
        <taxon>Lycopodiaceae</taxon>
        <taxon>Lycopodioideae</taxon>
        <taxon>Diphasiastrum</taxon>
    </lineage>
</organism>
<keyword evidence="2" id="KW-1185">Reference proteome</keyword>